<dbReference type="InterPro" id="IPR003593">
    <property type="entry name" value="AAA+_ATPase"/>
</dbReference>
<keyword evidence="3" id="KW-0547">Nucleotide-binding</keyword>
<dbReference type="Gene3D" id="3.40.50.300">
    <property type="entry name" value="P-loop containing nucleotide triphosphate hydrolases"/>
    <property type="match status" value="1"/>
</dbReference>
<dbReference type="GO" id="GO:0005886">
    <property type="term" value="C:plasma membrane"/>
    <property type="evidence" value="ECO:0007669"/>
    <property type="project" value="UniProtKB-SubCell"/>
</dbReference>
<dbReference type="PANTHER" id="PTHR24221:SF654">
    <property type="entry name" value="ATP-BINDING CASSETTE SUB-FAMILY B MEMBER 6"/>
    <property type="match status" value="1"/>
</dbReference>
<dbReference type="PROSITE" id="PS50929">
    <property type="entry name" value="ABC_TM1F"/>
    <property type="match status" value="1"/>
</dbReference>
<dbReference type="SUPFAM" id="SSF90123">
    <property type="entry name" value="ABC transporter transmembrane region"/>
    <property type="match status" value="1"/>
</dbReference>
<keyword evidence="5 7" id="KW-1133">Transmembrane helix</keyword>
<dbReference type="InterPro" id="IPR017871">
    <property type="entry name" value="ABC_transporter-like_CS"/>
</dbReference>
<dbReference type="InterPro" id="IPR036640">
    <property type="entry name" value="ABC1_TM_sf"/>
</dbReference>
<sequence length="533" mass="56234">MSAFKAYFADLKRRQRTSLIVASVCAAGVSIAATTLLGLSGWFLAGAAIAGAAGGAVMMAFNYLLPSAAIRGLAIARTVMRYFERLSGHTAALRTLAELRPWLFERVSHTPLRLSRGEASARLVQDVGQLENAVVAQSHWASALGGLIAALILTLLLSPVATLIAAAGIGALIGLSRRVAPTATTATTGLHELGALKNSVHETLPFLPDIAAYRLSERFMARLSEQEAALRTAREAQARSESLPVLLNLSVLAVTLSLIVLTHAHAAMPMLALGLLVTTVAFEATGPLLKAMAQTRLFAEAEARVAELGDAEAAKPAPRTGSVLRFGAHDYDLGPQMRLLIHGASGSGKTRLIEALIGLRPMDEVPGLTALPALRFSLSPQDAPVLNGTIGDTLLMALSPQEIAAETPETLTARVWAALEAAQLKARVVAMPKGLHQWIGDGGVTLSGGERKRLSLARALLRQADVLVLDEPTEGLDATTEAAVTEAVEAHLKRTGQGLILISHRPGPRRLCDQDLAIDAAFLLPRLVREVQG</sequence>
<evidence type="ECO:0000256" key="1">
    <source>
        <dbReference type="ARBA" id="ARBA00004651"/>
    </source>
</evidence>
<feature type="transmembrane region" description="Helical" evidence="7">
    <location>
        <begin position="147"/>
        <end position="173"/>
    </location>
</feature>
<evidence type="ECO:0000259" key="9">
    <source>
        <dbReference type="PROSITE" id="PS50929"/>
    </source>
</evidence>
<dbReference type="AlphaFoldDB" id="A0A3G9FZ59"/>
<keyword evidence="4 10" id="KW-0067">ATP-binding</keyword>
<dbReference type="RefSeq" id="WP_126419627.1">
    <property type="nucleotide sequence ID" value="NZ_AP018827.1"/>
</dbReference>
<dbReference type="GO" id="GO:0034040">
    <property type="term" value="F:ATPase-coupled lipid transmembrane transporter activity"/>
    <property type="evidence" value="ECO:0007669"/>
    <property type="project" value="TreeGrafter"/>
</dbReference>
<dbReference type="EMBL" id="AP018827">
    <property type="protein sequence ID" value="BBF79636.1"/>
    <property type="molecule type" value="Genomic_DNA"/>
</dbReference>
<protein>
    <submittedName>
        <fullName evidence="10">Transport ATP-binding protein CydC</fullName>
    </submittedName>
</protein>
<dbReference type="SUPFAM" id="SSF52540">
    <property type="entry name" value="P-loop containing nucleoside triphosphate hydrolases"/>
    <property type="match status" value="1"/>
</dbReference>
<evidence type="ECO:0000313" key="11">
    <source>
        <dbReference type="Proteomes" id="UP000278756"/>
    </source>
</evidence>
<dbReference type="InterPro" id="IPR011527">
    <property type="entry name" value="ABC1_TM_dom"/>
</dbReference>
<organism evidence="10 11">
    <name type="scientific">Asticcacaulis excentricus</name>
    <dbReference type="NCBI Taxonomy" id="78587"/>
    <lineage>
        <taxon>Bacteria</taxon>
        <taxon>Pseudomonadati</taxon>
        <taxon>Pseudomonadota</taxon>
        <taxon>Alphaproteobacteria</taxon>
        <taxon>Caulobacterales</taxon>
        <taxon>Caulobacteraceae</taxon>
        <taxon>Asticcacaulis</taxon>
    </lineage>
</organism>
<dbReference type="Proteomes" id="UP000278756">
    <property type="component" value="Chromosome 1"/>
</dbReference>
<dbReference type="Pfam" id="PF00005">
    <property type="entry name" value="ABC_tran"/>
    <property type="match status" value="1"/>
</dbReference>
<dbReference type="GO" id="GO:0140359">
    <property type="term" value="F:ABC-type transporter activity"/>
    <property type="evidence" value="ECO:0007669"/>
    <property type="project" value="InterPro"/>
</dbReference>
<gene>
    <name evidence="10" type="ORF">EM6_0205</name>
</gene>
<reference evidence="11" key="2">
    <citation type="journal article" date="2017" name="Plant Physiol. Biochem.">
        <title>Differential oxidative and antioxidative response of duckweed Lemna minor toward plant growth promoting/inhibiting bacteria.</title>
        <authorList>
            <person name="Ishizawa H."/>
            <person name="Kuroda M."/>
            <person name="Morikawa M."/>
            <person name="Ike M."/>
        </authorList>
    </citation>
    <scope>NUCLEOTIDE SEQUENCE [LARGE SCALE GENOMIC DNA]</scope>
    <source>
        <strain evidence="11">M6</strain>
    </source>
</reference>
<feature type="transmembrane region" description="Helical" evidence="7">
    <location>
        <begin position="42"/>
        <end position="65"/>
    </location>
</feature>
<feature type="domain" description="ABC transporter" evidence="8">
    <location>
        <begin position="303"/>
        <end position="531"/>
    </location>
</feature>
<dbReference type="OrthoDB" id="5288404at2"/>
<accession>A0A3G9FZ59</accession>
<keyword evidence="6 7" id="KW-0472">Membrane</keyword>
<feature type="domain" description="ABC transmembrane type-1" evidence="9">
    <location>
        <begin position="26"/>
        <end position="261"/>
    </location>
</feature>
<comment type="subcellular location">
    <subcellularLocation>
        <location evidence="1">Cell membrane</location>
        <topology evidence="1">Multi-pass membrane protein</topology>
    </subcellularLocation>
</comment>
<dbReference type="InterPro" id="IPR003439">
    <property type="entry name" value="ABC_transporter-like_ATP-bd"/>
</dbReference>
<evidence type="ECO:0000256" key="5">
    <source>
        <dbReference type="ARBA" id="ARBA00022989"/>
    </source>
</evidence>
<dbReference type="Gene3D" id="1.20.1560.10">
    <property type="entry name" value="ABC transporter type 1, transmembrane domain"/>
    <property type="match status" value="1"/>
</dbReference>
<evidence type="ECO:0000256" key="7">
    <source>
        <dbReference type="SAM" id="Phobius"/>
    </source>
</evidence>
<evidence type="ECO:0000256" key="4">
    <source>
        <dbReference type="ARBA" id="ARBA00022840"/>
    </source>
</evidence>
<dbReference type="GO" id="GO:0016887">
    <property type="term" value="F:ATP hydrolysis activity"/>
    <property type="evidence" value="ECO:0007669"/>
    <property type="project" value="InterPro"/>
</dbReference>
<keyword evidence="2 7" id="KW-0812">Transmembrane</keyword>
<dbReference type="InterPro" id="IPR027417">
    <property type="entry name" value="P-loop_NTPase"/>
</dbReference>
<dbReference type="SMART" id="SM00382">
    <property type="entry name" value="AAA"/>
    <property type="match status" value="1"/>
</dbReference>
<evidence type="ECO:0000313" key="10">
    <source>
        <dbReference type="EMBL" id="BBF79636.1"/>
    </source>
</evidence>
<evidence type="ECO:0000256" key="2">
    <source>
        <dbReference type="ARBA" id="ARBA00022692"/>
    </source>
</evidence>
<dbReference type="PANTHER" id="PTHR24221">
    <property type="entry name" value="ATP-BINDING CASSETTE SUB-FAMILY B"/>
    <property type="match status" value="1"/>
</dbReference>
<evidence type="ECO:0000259" key="8">
    <source>
        <dbReference type="PROSITE" id="PS50893"/>
    </source>
</evidence>
<dbReference type="PROSITE" id="PS00211">
    <property type="entry name" value="ABC_TRANSPORTER_1"/>
    <property type="match status" value="1"/>
</dbReference>
<evidence type="ECO:0000256" key="6">
    <source>
        <dbReference type="ARBA" id="ARBA00023136"/>
    </source>
</evidence>
<proteinExistence type="predicted"/>
<dbReference type="PROSITE" id="PS50893">
    <property type="entry name" value="ABC_TRANSPORTER_2"/>
    <property type="match status" value="1"/>
</dbReference>
<dbReference type="InterPro" id="IPR039421">
    <property type="entry name" value="Type_1_exporter"/>
</dbReference>
<dbReference type="GO" id="GO:0005524">
    <property type="term" value="F:ATP binding"/>
    <property type="evidence" value="ECO:0007669"/>
    <property type="project" value="UniProtKB-KW"/>
</dbReference>
<name>A0A3G9FZ59_9CAUL</name>
<evidence type="ECO:0000256" key="3">
    <source>
        <dbReference type="ARBA" id="ARBA00022741"/>
    </source>
</evidence>
<reference evidence="11" key="1">
    <citation type="journal article" date="2017" name="Biotechnol. Biofuels">
        <title>Evaluation of environmental bacterial communities as a factor affecting the growth of duckweed Lemna minor.</title>
        <authorList>
            <person name="Ishizawa H."/>
            <person name="Kuroda M."/>
            <person name="Morikawa M."/>
            <person name="Ike M."/>
        </authorList>
    </citation>
    <scope>NUCLEOTIDE SEQUENCE [LARGE SCALE GENOMIC DNA]</scope>
    <source>
        <strain evidence="11">M6</strain>
    </source>
</reference>